<dbReference type="SUPFAM" id="SSF56436">
    <property type="entry name" value="C-type lectin-like"/>
    <property type="match status" value="1"/>
</dbReference>
<reference evidence="3 4" key="1">
    <citation type="submission" date="2018-04" db="EMBL/GenBank/DDBJ databases">
        <authorList>
            <person name="Zhang X."/>
            <person name="Yuan J."/>
            <person name="Li F."/>
            <person name="Xiang J."/>
        </authorList>
    </citation>
    <scope>NUCLEOTIDE SEQUENCE [LARGE SCALE GENOMIC DNA]</scope>
    <source>
        <tissue evidence="3">Muscle</tissue>
    </source>
</reference>
<dbReference type="Proteomes" id="UP000283509">
    <property type="component" value="Unassembled WGS sequence"/>
</dbReference>
<dbReference type="SMART" id="SM00034">
    <property type="entry name" value="CLECT"/>
    <property type="match status" value="1"/>
</dbReference>
<accession>A0A423TZV8</accession>
<keyword evidence="3" id="KW-0430">Lectin</keyword>
<dbReference type="InterPro" id="IPR016187">
    <property type="entry name" value="CTDL_fold"/>
</dbReference>
<dbReference type="CDD" id="cd00037">
    <property type="entry name" value="CLECT"/>
    <property type="match status" value="1"/>
</dbReference>
<dbReference type="OrthoDB" id="6381258at2759"/>
<evidence type="ECO:0000256" key="1">
    <source>
        <dbReference type="SAM" id="MobiDB-lite"/>
    </source>
</evidence>
<dbReference type="InterPro" id="IPR001304">
    <property type="entry name" value="C-type_lectin-like"/>
</dbReference>
<comment type="caution">
    <text evidence="3">The sequence shown here is derived from an EMBL/GenBank/DDBJ whole genome shotgun (WGS) entry which is preliminary data.</text>
</comment>
<feature type="domain" description="C-type lectin" evidence="2">
    <location>
        <begin position="176"/>
        <end position="278"/>
    </location>
</feature>
<dbReference type="Gene3D" id="3.10.100.10">
    <property type="entry name" value="Mannose-Binding Protein A, subunit A"/>
    <property type="match status" value="1"/>
</dbReference>
<protein>
    <submittedName>
        <fullName evidence="3">Putative C-type lectin domain family 4 member E-like</fullName>
    </submittedName>
</protein>
<evidence type="ECO:0000259" key="2">
    <source>
        <dbReference type="PROSITE" id="PS50041"/>
    </source>
</evidence>
<dbReference type="Pfam" id="PF00059">
    <property type="entry name" value="Lectin_C"/>
    <property type="match status" value="1"/>
</dbReference>
<sequence length="279" mass="31109">MCHRPDLSLKASRPARQLRHSPSSGRRRRSRELLGFGQSQTTGEPSMKSRFLLALMLALPLALMLALLLPVPASSTEATTAGSMWRSAFFRASLREEAVEEFRSGTELHCAHAAQRRDWCSLYCFEDTMCQLYNVTHPASRPNDAASGVACKTTAAVRPLCPDPFDSVPFLTDLGCLYRDDERRSWDAARNNCIALGGDLFVPAHSEQFIALNSYLFSKGYTAHRWVGLFSSTWIDGRPENDVWNSTEPNHNGDCGLMDPGHLLFDRACDKTYSAICQK</sequence>
<dbReference type="AlphaFoldDB" id="A0A423TZV8"/>
<organism evidence="3 4">
    <name type="scientific">Penaeus vannamei</name>
    <name type="common">Whiteleg shrimp</name>
    <name type="synonym">Litopenaeus vannamei</name>
    <dbReference type="NCBI Taxonomy" id="6689"/>
    <lineage>
        <taxon>Eukaryota</taxon>
        <taxon>Metazoa</taxon>
        <taxon>Ecdysozoa</taxon>
        <taxon>Arthropoda</taxon>
        <taxon>Crustacea</taxon>
        <taxon>Multicrustacea</taxon>
        <taxon>Malacostraca</taxon>
        <taxon>Eumalacostraca</taxon>
        <taxon>Eucarida</taxon>
        <taxon>Decapoda</taxon>
        <taxon>Dendrobranchiata</taxon>
        <taxon>Penaeoidea</taxon>
        <taxon>Penaeidae</taxon>
        <taxon>Penaeus</taxon>
    </lineage>
</organism>
<evidence type="ECO:0000313" key="4">
    <source>
        <dbReference type="Proteomes" id="UP000283509"/>
    </source>
</evidence>
<feature type="region of interest" description="Disordered" evidence="1">
    <location>
        <begin position="1"/>
        <end position="44"/>
    </location>
</feature>
<evidence type="ECO:0000313" key="3">
    <source>
        <dbReference type="EMBL" id="ROT81993.1"/>
    </source>
</evidence>
<dbReference type="GO" id="GO:0030246">
    <property type="term" value="F:carbohydrate binding"/>
    <property type="evidence" value="ECO:0007669"/>
    <property type="project" value="UniProtKB-KW"/>
</dbReference>
<dbReference type="PROSITE" id="PS50041">
    <property type="entry name" value="C_TYPE_LECTIN_2"/>
    <property type="match status" value="1"/>
</dbReference>
<reference evidence="3 4" key="2">
    <citation type="submission" date="2019-01" db="EMBL/GenBank/DDBJ databases">
        <title>The decoding of complex shrimp genome reveals the adaptation for benthos swimmer, frequently molting mechanism and breeding impact on genome.</title>
        <authorList>
            <person name="Sun Y."/>
            <person name="Gao Y."/>
            <person name="Yu Y."/>
        </authorList>
    </citation>
    <scope>NUCLEOTIDE SEQUENCE [LARGE SCALE GENOMIC DNA]</scope>
    <source>
        <tissue evidence="3">Muscle</tissue>
    </source>
</reference>
<dbReference type="InterPro" id="IPR016186">
    <property type="entry name" value="C-type_lectin-like/link_sf"/>
</dbReference>
<dbReference type="EMBL" id="QCYY01000898">
    <property type="protein sequence ID" value="ROT81993.1"/>
    <property type="molecule type" value="Genomic_DNA"/>
</dbReference>
<keyword evidence="4" id="KW-1185">Reference proteome</keyword>
<proteinExistence type="predicted"/>
<gene>
    <name evidence="3" type="ORF">C7M84_024847</name>
</gene>
<name>A0A423TZV8_PENVA</name>